<keyword evidence="1" id="KW-0732">Signal</keyword>
<protein>
    <recommendedName>
        <fullName evidence="4">Solute-binding protein family 3/N-terminal domain-containing protein</fullName>
    </recommendedName>
</protein>
<feature type="chain" id="PRO_5047004165" description="Solute-binding protein family 3/N-terminal domain-containing protein" evidence="1">
    <location>
        <begin position="20"/>
        <end position="240"/>
    </location>
</feature>
<dbReference type="Proteomes" id="UP000016426">
    <property type="component" value="Unassembled WGS sequence"/>
</dbReference>
<dbReference type="EMBL" id="AVPH01000245">
    <property type="protein sequence ID" value="ERE05332.1"/>
    <property type="molecule type" value="Genomic_DNA"/>
</dbReference>
<dbReference type="SUPFAM" id="SSF53850">
    <property type="entry name" value="Periplasmic binding protein-like II"/>
    <property type="match status" value="1"/>
</dbReference>
<sequence>MKLRLVWLVLAVAAATAAAEPVLFHSYTLAVEPWGVADSDRGVGPDFVRFLAAQTGVPIKAEVRPYLRVIDGMRSGTNAINLGIPTEERERYGIPICEVATLKVSLVYLKEPGHAHPSARSFAGLAVGELRGSHTLDAFDRAVPHARVLLGDMDQGAKMLAAGRLDATVCVRPGCGNVLDEAGLAGKALGEWQLDVQPLRIYVSKSSALARDADAMGRLKQACESLEGHQEMRRLLAPYH</sequence>
<organism evidence="2 3">
    <name type="scientific">Pseudogulbenkiania ferrooxidans EGD-HP2</name>
    <dbReference type="NCBI Taxonomy" id="1388764"/>
    <lineage>
        <taxon>Bacteria</taxon>
        <taxon>Pseudomonadati</taxon>
        <taxon>Pseudomonadota</taxon>
        <taxon>Betaproteobacteria</taxon>
        <taxon>Neisseriales</taxon>
        <taxon>Chromobacteriaceae</taxon>
        <taxon>Pseudogulbenkiania</taxon>
    </lineage>
</organism>
<name>A0ABP2XK59_9NEIS</name>
<dbReference type="Gene3D" id="3.40.190.10">
    <property type="entry name" value="Periplasmic binding protein-like II"/>
    <property type="match status" value="2"/>
</dbReference>
<evidence type="ECO:0000256" key="1">
    <source>
        <dbReference type="SAM" id="SignalP"/>
    </source>
</evidence>
<proteinExistence type="predicted"/>
<feature type="signal peptide" evidence="1">
    <location>
        <begin position="1"/>
        <end position="19"/>
    </location>
</feature>
<accession>A0ABP2XK59</accession>
<evidence type="ECO:0008006" key="4">
    <source>
        <dbReference type="Google" id="ProtNLM"/>
    </source>
</evidence>
<reference evidence="2 3" key="1">
    <citation type="journal article" date="2013" name="Genome Announc.">
        <title>Genome Sequence of the Pigment-Producing Bacterium Pseudogulbenkiania ferrooxidans, Isolated from Loktak Lake.</title>
        <authorList>
            <person name="Puranik S."/>
            <person name="Talkal R."/>
            <person name="Qureshi A."/>
            <person name="Khardenavis A."/>
            <person name="Kapley A."/>
            <person name="Purohit H.J."/>
        </authorList>
    </citation>
    <scope>NUCLEOTIDE SEQUENCE [LARGE SCALE GENOMIC DNA]</scope>
    <source>
        <strain evidence="2 3">EGD-HP2</strain>
    </source>
</reference>
<keyword evidence="3" id="KW-1185">Reference proteome</keyword>
<comment type="caution">
    <text evidence="2">The sequence shown here is derived from an EMBL/GenBank/DDBJ whole genome shotgun (WGS) entry which is preliminary data.</text>
</comment>
<evidence type="ECO:0000313" key="2">
    <source>
        <dbReference type="EMBL" id="ERE05332.1"/>
    </source>
</evidence>
<evidence type="ECO:0000313" key="3">
    <source>
        <dbReference type="Proteomes" id="UP000016426"/>
    </source>
</evidence>
<gene>
    <name evidence="2" type="ORF">O166_10310</name>
</gene>